<accession>A0A5B7DGJ1</accession>
<comment type="caution">
    <text evidence="1">The sequence shown here is derived from an EMBL/GenBank/DDBJ whole genome shotgun (WGS) entry which is preliminary data.</text>
</comment>
<proteinExistence type="predicted"/>
<evidence type="ECO:0000313" key="2">
    <source>
        <dbReference type="Proteomes" id="UP000324222"/>
    </source>
</evidence>
<reference evidence="1 2" key="1">
    <citation type="submission" date="2019-05" db="EMBL/GenBank/DDBJ databases">
        <title>Another draft genome of Portunus trituberculatus and its Hox gene families provides insights of decapod evolution.</title>
        <authorList>
            <person name="Jeong J.-H."/>
            <person name="Song I."/>
            <person name="Kim S."/>
            <person name="Choi T."/>
            <person name="Kim D."/>
            <person name="Ryu S."/>
            <person name="Kim W."/>
        </authorList>
    </citation>
    <scope>NUCLEOTIDE SEQUENCE [LARGE SCALE GENOMIC DNA]</scope>
    <source>
        <tissue evidence="1">Muscle</tissue>
    </source>
</reference>
<keyword evidence="2" id="KW-1185">Reference proteome</keyword>
<dbReference type="Proteomes" id="UP000324222">
    <property type="component" value="Unassembled WGS sequence"/>
</dbReference>
<dbReference type="EMBL" id="VSRR010000874">
    <property type="protein sequence ID" value="MPC20458.1"/>
    <property type="molecule type" value="Genomic_DNA"/>
</dbReference>
<organism evidence="1 2">
    <name type="scientific">Portunus trituberculatus</name>
    <name type="common">Swimming crab</name>
    <name type="synonym">Neptunus trituberculatus</name>
    <dbReference type="NCBI Taxonomy" id="210409"/>
    <lineage>
        <taxon>Eukaryota</taxon>
        <taxon>Metazoa</taxon>
        <taxon>Ecdysozoa</taxon>
        <taxon>Arthropoda</taxon>
        <taxon>Crustacea</taxon>
        <taxon>Multicrustacea</taxon>
        <taxon>Malacostraca</taxon>
        <taxon>Eumalacostraca</taxon>
        <taxon>Eucarida</taxon>
        <taxon>Decapoda</taxon>
        <taxon>Pleocyemata</taxon>
        <taxon>Brachyura</taxon>
        <taxon>Eubrachyura</taxon>
        <taxon>Portunoidea</taxon>
        <taxon>Portunidae</taxon>
        <taxon>Portuninae</taxon>
        <taxon>Portunus</taxon>
    </lineage>
</organism>
<dbReference type="AlphaFoldDB" id="A0A5B7DGJ1"/>
<protein>
    <submittedName>
        <fullName evidence="1">Uncharacterized protein</fullName>
    </submittedName>
</protein>
<name>A0A5B7DGJ1_PORTR</name>
<sequence length="33" mass="3734">MILNLFLPLLLPLTISCLDSTFFVKMFSMLSLA</sequence>
<evidence type="ECO:0000313" key="1">
    <source>
        <dbReference type="EMBL" id="MPC20458.1"/>
    </source>
</evidence>
<gene>
    <name evidence="1" type="ORF">E2C01_013402</name>
</gene>